<dbReference type="InterPro" id="IPR017151">
    <property type="entry name" value="Xrn2/3/4"/>
</dbReference>
<dbReference type="GO" id="GO:0006397">
    <property type="term" value="P:mRNA processing"/>
    <property type="evidence" value="ECO:0007669"/>
    <property type="project" value="UniProtKB-UniRule"/>
</dbReference>
<dbReference type="KEGG" id="bpg:Bathy05g04280"/>
<organism evidence="12 13">
    <name type="scientific">Bathycoccus prasinos</name>
    <dbReference type="NCBI Taxonomy" id="41875"/>
    <lineage>
        <taxon>Eukaryota</taxon>
        <taxon>Viridiplantae</taxon>
        <taxon>Chlorophyta</taxon>
        <taxon>Mamiellophyceae</taxon>
        <taxon>Mamiellales</taxon>
        <taxon>Bathycoccaceae</taxon>
        <taxon>Bathycoccus</taxon>
    </lineage>
</organism>
<dbReference type="FunFam" id="3.40.50.12390:FF:000003">
    <property type="entry name" value="5'-3' exoribonuclease"/>
    <property type="match status" value="1"/>
</dbReference>
<comment type="function">
    <text evidence="8">Possesses 5'-&gt;3' exoribonuclease activity. Acts as an endogenous post-transcriptional gene silencing (PTGS) suppressor.</text>
</comment>
<dbReference type="CDD" id="cd18673">
    <property type="entry name" value="PIN_XRN1-2-like"/>
    <property type="match status" value="1"/>
</dbReference>
<dbReference type="Pfam" id="PF17846">
    <property type="entry name" value="XRN_M"/>
    <property type="match status" value="1"/>
</dbReference>
<dbReference type="PIRSF" id="PIRSF037239">
    <property type="entry name" value="Exonuclease_Xrn2"/>
    <property type="match status" value="1"/>
</dbReference>
<dbReference type="Gene3D" id="1.25.40.1050">
    <property type="match status" value="1"/>
</dbReference>
<dbReference type="FunFam" id="1.25.40.1050:FF:000002">
    <property type="entry name" value="5'-3' exoribonuclease"/>
    <property type="match status" value="1"/>
</dbReference>
<feature type="region of interest" description="Disordered" evidence="9">
    <location>
        <begin position="986"/>
        <end position="1062"/>
    </location>
</feature>
<dbReference type="PANTHER" id="PTHR12341:SF41">
    <property type="entry name" value="5'-3' EXORIBONUCLEASE 2"/>
    <property type="match status" value="1"/>
</dbReference>
<feature type="domain" description="Xrn1 helical" evidence="11">
    <location>
        <begin position="316"/>
        <end position="939"/>
    </location>
</feature>
<accession>K8F4V0</accession>
<evidence type="ECO:0000256" key="8">
    <source>
        <dbReference type="PIRNR" id="PIRNR037239"/>
    </source>
</evidence>
<keyword evidence="3 8" id="KW-0507">mRNA processing</keyword>
<dbReference type="EC" id="3.1.13.-" evidence="8"/>
<name>K8F4V0_9CHLO</name>
<dbReference type="AlphaFoldDB" id="K8F4V0"/>
<evidence type="ECO:0000256" key="3">
    <source>
        <dbReference type="ARBA" id="ARBA00022664"/>
    </source>
</evidence>
<evidence type="ECO:0000313" key="13">
    <source>
        <dbReference type="Proteomes" id="UP000198341"/>
    </source>
</evidence>
<dbReference type="Pfam" id="PF03159">
    <property type="entry name" value="XRN_N"/>
    <property type="match status" value="1"/>
</dbReference>
<proteinExistence type="inferred from homology"/>
<dbReference type="InterPro" id="IPR027073">
    <property type="entry name" value="5_3_exoribonuclease"/>
</dbReference>
<feature type="domain" description="Xrn1 N-terminal" evidence="10">
    <location>
        <begin position="1"/>
        <end position="256"/>
    </location>
</feature>
<keyword evidence="5 8" id="KW-0378">Hydrolase</keyword>
<dbReference type="PANTHER" id="PTHR12341">
    <property type="entry name" value="5'-&gt;3' EXORIBONUCLEASE"/>
    <property type="match status" value="1"/>
</dbReference>
<reference evidence="12 13" key="1">
    <citation type="submission" date="2011-10" db="EMBL/GenBank/DDBJ databases">
        <authorList>
            <person name="Genoscope - CEA"/>
        </authorList>
    </citation>
    <scope>NUCLEOTIDE SEQUENCE [LARGE SCALE GENOMIC DNA]</scope>
    <source>
        <strain evidence="12 13">RCC 1105</strain>
    </source>
</reference>
<keyword evidence="13" id="KW-1185">Reference proteome</keyword>
<sequence>MGVPAFYRWLSVKYPKIIADVVEDEVVDINGNKVFVDSSKSNPNGQEFDNLYLDMNGIIHPCFHPEDRPPPTTEEEVFLNIFEYIERLFLMIRPRKVLYMAIDGVAPRAKMNQQRSRRFRAAQEAEEKKIEEEKLREKLRRDGIEVPPKIESGVFDSNVITPGTPFMGRLAEALKFYVRKKQNTDKGWKNIKVIVSDASVPGEGEHKAMHYIRQQRACANGGGYDPNTRHVVYGLDADLIMLALATHEPHFHILREVVFQQKPNESAQNGGAGAIDKNAKQIAIARKPFQLLSVTILREYLALDLSPHVLPQTFTIDRERLFDDFVFMCFFVGNDFLPHSPTLEIREGAIDLLMTIYKQELGNLGGHLVEDGTPNLRRVGQFVRAVAQFEEQIFQKRAKREAQMRSRRKREKDMSRQFYKKNNQGSLVGKSALGGSINASDRAPAYIAANTKGVKRKSAQFAEVKPIGRDAEANVSAAAALKAKLLGKKVALESEKALAKEQKEEEEEEEINDKGKKKAKSTTKVKEEEEEEKDETKNRVKNASDLFNEIKKEEVKQEGEDSGFESIETDDDVPFEFVQATGADARPGDWRCPSGCGDMQKTRKSCFRCGCPKPSEIPRLKKGDAMEKAVFLKQLDELLEKKNDREDEMEADNIRLGEIGWKERYYDAKMGSHDLNSRRKVVRGMVEEFIRGLLWVCKYYYEGCCSWGWFYPYHYAPFATDMVDLELISTEFELGKPFKPFDQLMGVLPAASAHALPPAFYPLMTDEDSPIIDFYPKHFDLDMNGKRFAWQAVALLPWIDADRLLTETRNLDCTLTPEEANRNTINIELLYAHEQLSISKCMLKIANVASKIDDEDIREKCALKIPAADADGACGEVLPLKTLDGDCCPKQIESPMMREENINENRVVCARYRLGTTKVPPRLLEGTVLPKPILDQSDVPPPPKLFIEDSRLRVNVVRTNGNSAGLNDAGKRILMQSLQMQQRGGVMMPPQQHGAYQQPPPQYYQQIPPNLAYAQPPPPPPGTGGAAAGYYQQPPPGGGYAPGGNRFAALRRPPPPPPPPGN</sequence>
<dbReference type="GO" id="GO:0003723">
    <property type="term" value="F:RNA binding"/>
    <property type="evidence" value="ECO:0007669"/>
    <property type="project" value="TreeGrafter"/>
</dbReference>
<dbReference type="InterPro" id="IPR004859">
    <property type="entry name" value="Xrn1_N"/>
</dbReference>
<keyword evidence="6 8" id="KW-0269">Exonuclease</keyword>
<dbReference type="Gene3D" id="3.40.50.12390">
    <property type="match status" value="2"/>
</dbReference>
<evidence type="ECO:0000313" key="12">
    <source>
        <dbReference type="EMBL" id="CCO16558.1"/>
    </source>
</evidence>
<comment type="subcellular location">
    <subcellularLocation>
        <location evidence="1">Nucleus</location>
    </subcellularLocation>
</comment>
<dbReference type="STRING" id="41875.K8F4V0"/>
<feature type="compositionally biased region" description="Basic and acidic residues" evidence="9">
    <location>
        <begin position="548"/>
        <end position="559"/>
    </location>
</feature>
<evidence type="ECO:0000256" key="1">
    <source>
        <dbReference type="ARBA" id="ARBA00004123"/>
    </source>
</evidence>
<feature type="compositionally biased region" description="Pro residues" evidence="9">
    <location>
        <begin position="1052"/>
        <end position="1062"/>
    </location>
</feature>
<dbReference type="GO" id="GO:0005634">
    <property type="term" value="C:nucleus"/>
    <property type="evidence" value="ECO:0007669"/>
    <property type="project" value="UniProtKB-SubCell"/>
</dbReference>
<keyword evidence="7" id="KW-0539">Nucleus</keyword>
<comment type="similarity">
    <text evidence="2 8">Belongs to the 5'-3' exonuclease family. XRN2/RAT1 subfamily.</text>
</comment>
<dbReference type="GeneID" id="19015931"/>
<protein>
    <recommendedName>
        <fullName evidence="8">5'-3' exoribonuclease</fullName>
        <ecNumber evidence="8">3.1.13.-</ecNumber>
    </recommendedName>
</protein>
<feature type="compositionally biased region" description="Low complexity" evidence="9">
    <location>
        <begin position="989"/>
        <end position="1014"/>
    </location>
</feature>
<evidence type="ECO:0000259" key="10">
    <source>
        <dbReference type="Pfam" id="PF03159"/>
    </source>
</evidence>
<evidence type="ECO:0000256" key="2">
    <source>
        <dbReference type="ARBA" id="ARBA00006994"/>
    </source>
</evidence>
<keyword evidence="4 8" id="KW-0540">Nuclease</keyword>
<evidence type="ECO:0000259" key="11">
    <source>
        <dbReference type="Pfam" id="PF17846"/>
    </source>
</evidence>
<evidence type="ECO:0000256" key="9">
    <source>
        <dbReference type="SAM" id="MobiDB-lite"/>
    </source>
</evidence>
<dbReference type="eggNOG" id="KOG2044">
    <property type="taxonomic scope" value="Eukaryota"/>
</dbReference>
<evidence type="ECO:0000256" key="6">
    <source>
        <dbReference type="ARBA" id="ARBA00022839"/>
    </source>
</evidence>
<feature type="region of interest" description="Disordered" evidence="9">
    <location>
        <begin position="398"/>
        <end position="421"/>
    </location>
</feature>
<dbReference type="InterPro" id="IPR041412">
    <property type="entry name" value="Xrn1_helical"/>
</dbReference>
<evidence type="ECO:0000256" key="5">
    <source>
        <dbReference type="ARBA" id="ARBA00022801"/>
    </source>
</evidence>
<dbReference type="Proteomes" id="UP000198341">
    <property type="component" value="Chromosome 5"/>
</dbReference>
<evidence type="ECO:0000256" key="7">
    <source>
        <dbReference type="ARBA" id="ARBA00023242"/>
    </source>
</evidence>
<feature type="region of interest" description="Disordered" evidence="9">
    <location>
        <begin position="499"/>
        <end position="568"/>
    </location>
</feature>
<dbReference type="EMBL" id="FO082274">
    <property type="protein sequence ID" value="CCO16558.1"/>
    <property type="molecule type" value="Genomic_DNA"/>
</dbReference>
<evidence type="ECO:0000256" key="4">
    <source>
        <dbReference type="ARBA" id="ARBA00022722"/>
    </source>
</evidence>
<gene>
    <name evidence="12" type="ORF">Bathy05g04280</name>
</gene>
<dbReference type="RefSeq" id="XP_007513000.1">
    <property type="nucleotide sequence ID" value="XM_007512938.1"/>
</dbReference>
<dbReference type="GO" id="GO:0000956">
    <property type="term" value="P:nuclear-transcribed mRNA catabolic process"/>
    <property type="evidence" value="ECO:0007669"/>
    <property type="project" value="TreeGrafter"/>
</dbReference>
<dbReference type="GO" id="GO:0004534">
    <property type="term" value="F:5'-3' RNA exonuclease activity"/>
    <property type="evidence" value="ECO:0007669"/>
    <property type="project" value="UniProtKB-UniRule"/>
</dbReference>
<dbReference type="OrthoDB" id="372487at2759"/>